<evidence type="ECO:0000256" key="2">
    <source>
        <dbReference type="SAM" id="Phobius"/>
    </source>
</evidence>
<sequence>MAADTNVTNQEPPVERPTSQPEASAEAMAGEPPADPAPVSPPKPRTWSMPKSPITRKQADDVGRVALKAVIGIGRFIAAFARNSALAVTKMWRVIEGVPAAVQLFGAAGIGMLLGIVGAITLHSTAGLVCTVVVIPVCAAILGALGHRWYRGLGIDTTEHFTSAEPTQSDLRRSVEYVDKKLALALNAFGTEQHQQAVIALFQAKTAVELTLGTEQDPPSHVDLSLRADDYALRPRIRAGSASALPESNSLAAS</sequence>
<dbReference type="AlphaFoldDB" id="A0AAD1MEY9"/>
<evidence type="ECO:0000313" key="4">
    <source>
        <dbReference type="Proteomes" id="UP000467327"/>
    </source>
</evidence>
<dbReference type="EMBL" id="AP022561">
    <property type="protein sequence ID" value="BBX09694.1"/>
    <property type="molecule type" value="Genomic_DNA"/>
</dbReference>
<feature type="transmembrane region" description="Helical" evidence="2">
    <location>
        <begin position="126"/>
        <end position="145"/>
    </location>
</feature>
<dbReference type="RefSeq" id="WP_232077253.1">
    <property type="nucleotide sequence ID" value="NZ_AP022561.1"/>
</dbReference>
<reference evidence="3 4" key="1">
    <citation type="journal article" date="2019" name="Emerg. Microbes Infect.">
        <title>Comprehensive subspecies identification of 175 nontuberculous mycobacteria species based on 7547 genomic profiles.</title>
        <authorList>
            <person name="Matsumoto Y."/>
            <person name="Kinjo T."/>
            <person name="Motooka D."/>
            <person name="Nabeya D."/>
            <person name="Jung N."/>
            <person name="Uechi K."/>
            <person name="Horii T."/>
            <person name="Iida T."/>
            <person name="Fujita J."/>
            <person name="Nakamura S."/>
        </authorList>
    </citation>
    <scope>NUCLEOTIDE SEQUENCE [LARGE SCALE GENOMIC DNA]</scope>
    <source>
        <strain evidence="3 4">JCM 6376</strain>
    </source>
</reference>
<accession>A0AAD1MEY9</accession>
<proteinExistence type="predicted"/>
<gene>
    <name evidence="3" type="ORF">MAIC_44970</name>
</gene>
<feature type="compositionally biased region" description="Polar residues" evidence="1">
    <location>
        <begin position="1"/>
        <end position="22"/>
    </location>
</feature>
<feature type="compositionally biased region" description="Pro residues" evidence="1">
    <location>
        <begin position="33"/>
        <end position="44"/>
    </location>
</feature>
<feature type="transmembrane region" description="Helical" evidence="2">
    <location>
        <begin position="100"/>
        <end position="120"/>
    </location>
</feature>
<dbReference type="KEGG" id="maic:MAIC_44970"/>
<keyword evidence="2" id="KW-0472">Membrane</keyword>
<keyword evidence="4" id="KW-1185">Reference proteome</keyword>
<keyword evidence="2" id="KW-0812">Transmembrane</keyword>
<evidence type="ECO:0000256" key="1">
    <source>
        <dbReference type="SAM" id="MobiDB-lite"/>
    </source>
</evidence>
<keyword evidence="2" id="KW-1133">Transmembrane helix</keyword>
<protein>
    <submittedName>
        <fullName evidence="3">Uncharacterized protein</fullName>
    </submittedName>
</protein>
<dbReference type="Proteomes" id="UP000467327">
    <property type="component" value="Chromosome"/>
</dbReference>
<organism evidence="3 4">
    <name type="scientific">Mycolicibacterium aichiense</name>
    <dbReference type="NCBI Taxonomy" id="1799"/>
    <lineage>
        <taxon>Bacteria</taxon>
        <taxon>Bacillati</taxon>
        <taxon>Actinomycetota</taxon>
        <taxon>Actinomycetes</taxon>
        <taxon>Mycobacteriales</taxon>
        <taxon>Mycobacteriaceae</taxon>
        <taxon>Mycolicibacterium</taxon>
    </lineage>
</organism>
<evidence type="ECO:0000313" key="3">
    <source>
        <dbReference type="EMBL" id="BBX09694.1"/>
    </source>
</evidence>
<name>A0AAD1MEY9_9MYCO</name>
<feature type="region of interest" description="Disordered" evidence="1">
    <location>
        <begin position="1"/>
        <end position="56"/>
    </location>
</feature>